<dbReference type="EMBL" id="FIFJ01000008">
    <property type="protein sequence ID" value="CYT91779.1"/>
    <property type="molecule type" value="Genomic_DNA"/>
</dbReference>
<dbReference type="PANTHER" id="PTHR38733">
    <property type="entry name" value="PROTEIN MCRC"/>
    <property type="match status" value="1"/>
</dbReference>
<dbReference type="AlphaFoldDB" id="A0A822VEJ3"/>
<accession>A0A822VEJ3</accession>
<organism evidence="1 2">
    <name type="scientific">Streptococcus suis</name>
    <dbReference type="NCBI Taxonomy" id="1307"/>
    <lineage>
        <taxon>Bacteria</taxon>
        <taxon>Bacillati</taxon>
        <taxon>Bacillota</taxon>
        <taxon>Bacilli</taxon>
        <taxon>Lactobacillales</taxon>
        <taxon>Streptococcaceae</taxon>
        <taxon>Streptococcus</taxon>
    </lineage>
</organism>
<proteinExistence type="predicted"/>
<sequence length="168" mass="19768">MNFLDERRESLLYEKFILGYYKKHYPQIQVTASQIPWALDDGFGEMLPIMQSDIYLKYKDTILIIDAKYYSSNTQIRFDKRTLHSNNLYQIFTYVKNQAYRLSDTNDTVAGMLLYAKTDIDIQPNKVYQMHGNQISVKNLDLNLQFASIAEQLDDIITSHFVSPPKRY</sequence>
<reference evidence="1 2" key="1">
    <citation type="submission" date="2016-02" db="EMBL/GenBank/DDBJ databases">
        <authorList>
            <consortium name="Pathogen Informatics"/>
        </authorList>
    </citation>
    <scope>NUCLEOTIDE SEQUENCE [LARGE SCALE GENOMIC DNA]</scope>
    <source>
        <strain evidence="1 2">LOLA-SS005</strain>
    </source>
</reference>
<dbReference type="Proteomes" id="UP000075041">
    <property type="component" value="Unassembled WGS sequence"/>
</dbReference>
<name>A0A822VEJ3_STRSU</name>
<protein>
    <submittedName>
        <fullName evidence="1">5-methylcytosine-specific restriction enzyme subunit McrC</fullName>
    </submittedName>
</protein>
<evidence type="ECO:0000313" key="2">
    <source>
        <dbReference type="Proteomes" id="UP000075041"/>
    </source>
</evidence>
<dbReference type="PANTHER" id="PTHR38733:SF1">
    <property type="entry name" value="TYPE IV METHYL-DIRECTED RESTRICTION ENZYME ECOKMCRBC"/>
    <property type="match status" value="1"/>
</dbReference>
<dbReference type="InterPro" id="IPR019292">
    <property type="entry name" value="McrC"/>
</dbReference>
<gene>
    <name evidence="1" type="primary">mcrC_1</name>
    <name evidence="1" type="ORF">ERS132356_00811</name>
</gene>
<evidence type="ECO:0000313" key="1">
    <source>
        <dbReference type="EMBL" id="CYT91779.1"/>
    </source>
</evidence>
<comment type="caution">
    <text evidence="1">The sequence shown here is derived from an EMBL/GenBank/DDBJ whole genome shotgun (WGS) entry which is preliminary data.</text>
</comment>